<dbReference type="GO" id="GO:0016779">
    <property type="term" value="F:nucleotidyltransferase activity"/>
    <property type="evidence" value="ECO:0007669"/>
    <property type="project" value="InterPro"/>
</dbReference>
<evidence type="ECO:0000256" key="1">
    <source>
        <dbReference type="ARBA" id="ARBA00023118"/>
    </source>
</evidence>
<dbReference type="Pfam" id="PF18144">
    <property type="entry name" value="SMODS"/>
    <property type="match status" value="1"/>
</dbReference>
<evidence type="ECO:0000313" key="3">
    <source>
        <dbReference type="Proteomes" id="UP000191154"/>
    </source>
</evidence>
<dbReference type="InterPro" id="IPR043519">
    <property type="entry name" value="NT_sf"/>
</dbReference>
<dbReference type="Gene3D" id="3.30.460.10">
    <property type="entry name" value="Beta Polymerase, domain 2"/>
    <property type="match status" value="1"/>
</dbReference>
<protein>
    <recommendedName>
        <fullName evidence="4">Nucleotidyltransferase</fullName>
    </recommendedName>
</protein>
<gene>
    <name evidence="2" type="ORF">CLOSAC_45620</name>
</gene>
<evidence type="ECO:0000313" key="2">
    <source>
        <dbReference type="EMBL" id="OOM05692.1"/>
    </source>
</evidence>
<dbReference type="AlphaFoldDB" id="A0A1S8MNC0"/>
<sequence length="340" mass="39356">MKLEQHFKKLDSEISLNPTRQQRIESAYSNWKGIFEIHEDTKEIFVEFYEQGSYSTNTAIKPQNSSEFDIDAVLLLKLDEEMKPKETLQLIKNVIESYDNYKGKAKVKDRCVRIDYAGDFHMDVVPAKPTEAEHICIPCKSDDEWQETNPKGFRDWFNEKHSDANYKLSITVRIVKYWRDLKVGKDTAPKSILLSTLLANQIVPCNSTAETLVLTLENLVQNLDLILNDEDEPYVENPSLENENLARDWDKSKYDIFKKKLEKFAVDARAALDEKDKDESIRLWRLIFDSKFPKELPEEETAKAIIDGKILVNSAGTLNSIEGISIPKHRFYGDILNEKK</sequence>
<accession>A0A1S8MNC0</accession>
<evidence type="ECO:0008006" key="4">
    <source>
        <dbReference type="Google" id="ProtNLM"/>
    </source>
</evidence>
<proteinExistence type="predicted"/>
<dbReference type="RefSeq" id="WP_176127742.1">
    <property type="nucleotide sequence ID" value="NZ_LZYZ01000012.1"/>
</dbReference>
<comment type="caution">
    <text evidence="2">The sequence shown here is derived from an EMBL/GenBank/DDBJ whole genome shotgun (WGS) entry which is preliminary data.</text>
</comment>
<name>A0A1S8MNC0_CLOSA</name>
<organism evidence="2 3">
    <name type="scientific">Clostridium saccharobutylicum</name>
    <dbReference type="NCBI Taxonomy" id="169679"/>
    <lineage>
        <taxon>Bacteria</taxon>
        <taxon>Bacillati</taxon>
        <taxon>Bacillota</taxon>
        <taxon>Clostridia</taxon>
        <taxon>Eubacteriales</taxon>
        <taxon>Clostridiaceae</taxon>
        <taxon>Clostridium</taxon>
    </lineage>
</organism>
<dbReference type="GO" id="GO:0051607">
    <property type="term" value="P:defense response to virus"/>
    <property type="evidence" value="ECO:0007669"/>
    <property type="project" value="UniProtKB-KW"/>
</dbReference>
<dbReference type="InterPro" id="IPR006116">
    <property type="entry name" value="NT_2-5OAS_ClassI-CCAase"/>
</dbReference>
<dbReference type="Proteomes" id="UP000191154">
    <property type="component" value="Unassembled WGS sequence"/>
</dbReference>
<dbReference type="EMBL" id="LZYZ01000012">
    <property type="protein sequence ID" value="OOM05692.1"/>
    <property type="molecule type" value="Genomic_DNA"/>
</dbReference>
<dbReference type="CDD" id="cd05400">
    <property type="entry name" value="NT_2-5OAS_ClassI-CCAase"/>
    <property type="match status" value="1"/>
</dbReference>
<reference evidence="2 3" key="1">
    <citation type="submission" date="2016-05" db="EMBL/GenBank/DDBJ databases">
        <title>Microbial solvent formation.</title>
        <authorList>
            <person name="Poehlein A."/>
            <person name="Montoya Solano J.D."/>
            <person name="Flitsch S."/>
            <person name="Krabben P."/>
            <person name="Duerre P."/>
            <person name="Daniel R."/>
        </authorList>
    </citation>
    <scope>NUCLEOTIDE SEQUENCE [LARGE SCALE GENOMIC DNA]</scope>
    <source>
        <strain evidence="2 3">L1-8</strain>
    </source>
</reference>
<keyword evidence="1" id="KW-0051">Antiviral defense</keyword>